<protein>
    <submittedName>
        <fullName evidence="1">Uncharacterized protein</fullName>
    </submittedName>
</protein>
<proteinExistence type="predicted"/>
<gene>
    <name evidence="1" type="ORF">PoMZ_12591</name>
</gene>
<organism evidence="1 2">
    <name type="scientific">Pyricularia oryzae</name>
    <name type="common">Rice blast fungus</name>
    <name type="synonym">Magnaporthe oryzae</name>
    <dbReference type="NCBI Taxonomy" id="318829"/>
    <lineage>
        <taxon>Eukaryota</taxon>
        <taxon>Fungi</taxon>
        <taxon>Dikarya</taxon>
        <taxon>Ascomycota</taxon>
        <taxon>Pezizomycotina</taxon>
        <taxon>Sordariomycetes</taxon>
        <taxon>Sordariomycetidae</taxon>
        <taxon>Magnaporthales</taxon>
        <taxon>Pyriculariaceae</taxon>
        <taxon>Pyricularia</taxon>
    </lineage>
</organism>
<sequence length="44" mass="4854">MDAIRCPTGNEPATRTWHPGFYHSTCPRRGCGVMFAGRPFGNLS</sequence>
<dbReference type="Proteomes" id="UP000294847">
    <property type="component" value="Chromosome 7"/>
</dbReference>
<evidence type="ECO:0000313" key="1">
    <source>
        <dbReference type="EMBL" id="QBZ65628.1"/>
    </source>
</evidence>
<dbReference type="EMBL" id="CP034210">
    <property type="protein sequence ID" value="QBZ65628.1"/>
    <property type="molecule type" value="Genomic_DNA"/>
</dbReference>
<name>A0A4V1C847_PYROR</name>
<dbReference type="AlphaFoldDB" id="A0A4V1C847"/>
<evidence type="ECO:0000313" key="2">
    <source>
        <dbReference type="Proteomes" id="UP000294847"/>
    </source>
</evidence>
<reference evidence="1 2" key="1">
    <citation type="journal article" date="2019" name="Mol. Biol. Evol.">
        <title>Blast fungal genomes show frequent chromosomal changes, gene gains and losses, and effector gene turnover.</title>
        <authorList>
            <person name="Gomez Luciano L.B."/>
            <person name="Jason Tsai I."/>
            <person name="Chuma I."/>
            <person name="Tosa Y."/>
            <person name="Chen Y.H."/>
            <person name="Li J.Y."/>
            <person name="Li M.Y."/>
            <person name="Jade Lu M.Y."/>
            <person name="Nakayashiki H."/>
            <person name="Li W.H."/>
        </authorList>
    </citation>
    <scope>NUCLEOTIDE SEQUENCE [LARGE SCALE GENOMIC DNA]</scope>
    <source>
        <strain evidence="1">MZ5-1-6</strain>
    </source>
</reference>
<accession>A0A4V1C847</accession>